<name>A0A5C4WC54_9ACTN</name>
<accession>A0A5C4WC54</accession>
<dbReference type="Proteomes" id="UP000313231">
    <property type="component" value="Unassembled WGS sequence"/>
</dbReference>
<sequence>MTYDVYEPGTDGPGSGGPWRVALEYSNQGERKPPTLVQIGRTEHADRATALEAAIAAAREFSPPDPWSEQSRAIYRDGPDGFLVILEGATSTFHMSVRIIAAVPREAQ</sequence>
<evidence type="ECO:0000313" key="2">
    <source>
        <dbReference type="Proteomes" id="UP000313231"/>
    </source>
</evidence>
<gene>
    <name evidence="1" type="ORF">FHP29_04950</name>
</gene>
<comment type="caution">
    <text evidence="1">The sequence shown here is derived from an EMBL/GenBank/DDBJ whole genome shotgun (WGS) entry which is preliminary data.</text>
</comment>
<keyword evidence="2" id="KW-1185">Reference proteome</keyword>
<proteinExistence type="predicted"/>
<evidence type="ECO:0000313" key="1">
    <source>
        <dbReference type="EMBL" id="TNM45156.1"/>
    </source>
</evidence>
<dbReference type="AlphaFoldDB" id="A0A5C4WC54"/>
<reference evidence="1 2" key="1">
    <citation type="journal article" date="2016" name="Int. J. Syst. Evol. Microbiol.">
        <title>Nocardioides albidus sp. nov., an actinobacterium isolated from garden soil.</title>
        <authorList>
            <person name="Singh H."/>
            <person name="Du J."/>
            <person name="Trinh H."/>
            <person name="Won K."/>
            <person name="Yang J.E."/>
            <person name="Yin C."/>
            <person name="Kook M."/>
            <person name="Yi T.H."/>
        </authorList>
    </citation>
    <scope>NUCLEOTIDE SEQUENCE [LARGE SCALE GENOMIC DNA]</scope>
    <source>
        <strain evidence="1 2">CCTCC AB 2015297</strain>
    </source>
</reference>
<organism evidence="1 2">
    <name type="scientific">Nocardioides albidus</name>
    <dbReference type="NCBI Taxonomy" id="1517589"/>
    <lineage>
        <taxon>Bacteria</taxon>
        <taxon>Bacillati</taxon>
        <taxon>Actinomycetota</taxon>
        <taxon>Actinomycetes</taxon>
        <taxon>Propionibacteriales</taxon>
        <taxon>Nocardioidaceae</taxon>
        <taxon>Nocardioides</taxon>
    </lineage>
</organism>
<protein>
    <submittedName>
        <fullName evidence="1">Uncharacterized protein</fullName>
    </submittedName>
</protein>
<dbReference type="RefSeq" id="WP_139621736.1">
    <property type="nucleotide sequence ID" value="NZ_VDMP01000017.1"/>
</dbReference>
<dbReference type="OrthoDB" id="3787039at2"/>
<dbReference type="EMBL" id="VDMP01000017">
    <property type="protein sequence ID" value="TNM45156.1"/>
    <property type="molecule type" value="Genomic_DNA"/>
</dbReference>